<reference evidence="1" key="2">
    <citation type="submission" date="2020-09" db="EMBL/GenBank/DDBJ databases">
        <authorList>
            <person name="Sun Q."/>
            <person name="Zhou Y."/>
        </authorList>
    </citation>
    <scope>NUCLEOTIDE SEQUENCE</scope>
    <source>
        <strain evidence="1">CGMCC 1.15322</strain>
    </source>
</reference>
<proteinExistence type="predicted"/>
<reference evidence="1" key="1">
    <citation type="journal article" date="2014" name="Int. J. Syst. Evol. Microbiol.">
        <title>Complete genome sequence of Corynebacterium casei LMG S-19264T (=DSM 44701T), isolated from a smear-ripened cheese.</title>
        <authorList>
            <consortium name="US DOE Joint Genome Institute (JGI-PGF)"/>
            <person name="Walter F."/>
            <person name="Albersmeier A."/>
            <person name="Kalinowski J."/>
            <person name="Ruckert C."/>
        </authorList>
    </citation>
    <scope>NUCLEOTIDE SEQUENCE</scope>
    <source>
        <strain evidence="1">CGMCC 1.15322</strain>
    </source>
</reference>
<sequence>MDRWIVHGIDPARHVAFTYAKKWKNLYESRPGQAKPVIVLLQDIGGVVERISSIVVTPPATLSAPASRSGRMPSVTA</sequence>
<protein>
    <submittedName>
        <fullName evidence="1">Uncharacterized protein</fullName>
    </submittedName>
</protein>
<evidence type="ECO:0000313" key="1">
    <source>
        <dbReference type="EMBL" id="GGA83784.1"/>
    </source>
</evidence>
<accession>A0A916S4A1</accession>
<name>A0A916S4A1_9BURK</name>
<organism evidence="1 2">
    <name type="scientific">Polaromonas eurypsychrophila</name>
    <dbReference type="NCBI Taxonomy" id="1614635"/>
    <lineage>
        <taxon>Bacteria</taxon>
        <taxon>Pseudomonadati</taxon>
        <taxon>Pseudomonadota</taxon>
        <taxon>Betaproteobacteria</taxon>
        <taxon>Burkholderiales</taxon>
        <taxon>Comamonadaceae</taxon>
        <taxon>Polaromonas</taxon>
    </lineage>
</organism>
<dbReference type="AlphaFoldDB" id="A0A916S4A1"/>
<gene>
    <name evidence="1" type="ORF">GCM10011496_00300</name>
</gene>
<dbReference type="EMBL" id="BMIG01000001">
    <property type="protein sequence ID" value="GGA83784.1"/>
    <property type="molecule type" value="Genomic_DNA"/>
</dbReference>
<evidence type="ECO:0000313" key="2">
    <source>
        <dbReference type="Proteomes" id="UP000620596"/>
    </source>
</evidence>
<comment type="caution">
    <text evidence="1">The sequence shown here is derived from an EMBL/GenBank/DDBJ whole genome shotgun (WGS) entry which is preliminary data.</text>
</comment>
<keyword evidence="2" id="KW-1185">Reference proteome</keyword>
<dbReference type="Proteomes" id="UP000620596">
    <property type="component" value="Unassembled WGS sequence"/>
</dbReference>